<dbReference type="EMBL" id="OMOJ01000012">
    <property type="protein sequence ID" value="SPF81707.1"/>
    <property type="molecule type" value="Genomic_DNA"/>
</dbReference>
<feature type="region of interest" description="Disordered" evidence="3">
    <location>
        <begin position="26"/>
        <end position="45"/>
    </location>
</feature>
<dbReference type="Gene3D" id="2.40.30.170">
    <property type="match status" value="1"/>
</dbReference>
<feature type="coiled-coil region" evidence="2">
    <location>
        <begin position="105"/>
        <end position="179"/>
    </location>
</feature>
<dbReference type="InterPro" id="IPR058647">
    <property type="entry name" value="BSH_CzcB-like"/>
</dbReference>
<evidence type="ECO:0000256" key="3">
    <source>
        <dbReference type="SAM" id="MobiDB-lite"/>
    </source>
</evidence>
<dbReference type="RefSeq" id="WP_108887482.1">
    <property type="nucleotide sequence ID" value="NZ_OMOJ01000012.1"/>
</dbReference>
<name>A0A2R8B0G7_9RHOB</name>
<protein>
    <submittedName>
        <fullName evidence="5">Macrolide export protein MacA</fullName>
    </submittedName>
</protein>
<evidence type="ECO:0000313" key="5">
    <source>
        <dbReference type="EMBL" id="SPF81707.1"/>
    </source>
</evidence>
<evidence type="ECO:0000313" key="6">
    <source>
        <dbReference type="Proteomes" id="UP000244904"/>
    </source>
</evidence>
<dbReference type="AlphaFoldDB" id="A0A2R8B0G7"/>
<accession>A0A2R8B0G7</accession>
<keyword evidence="2" id="KW-0175">Coiled coil</keyword>
<dbReference type="OrthoDB" id="7265739at2"/>
<feature type="compositionally biased region" description="Low complexity" evidence="3">
    <location>
        <begin position="35"/>
        <end position="45"/>
    </location>
</feature>
<reference evidence="6" key="1">
    <citation type="submission" date="2018-03" db="EMBL/GenBank/DDBJ databases">
        <authorList>
            <person name="Rodrigo-Torres L."/>
            <person name="Arahal R. D."/>
            <person name="Lucena T."/>
        </authorList>
    </citation>
    <scope>NUCLEOTIDE SEQUENCE [LARGE SCALE GENOMIC DNA]</scope>
    <source>
        <strain evidence="6">CECT 8871</strain>
    </source>
</reference>
<dbReference type="PANTHER" id="PTHR30469">
    <property type="entry name" value="MULTIDRUG RESISTANCE PROTEIN MDTA"/>
    <property type="match status" value="1"/>
</dbReference>
<keyword evidence="6" id="KW-1185">Reference proteome</keyword>
<dbReference type="Proteomes" id="UP000244904">
    <property type="component" value="Unassembled WGS sequence"/>
</dbReference>
<dbReference type="SUPFAM" id="SSF111369">
    <property type="entry name" value="HlyD-like secretion proteins"/>
    <property type="match status" value="1"/>
</dbReference>
<proteinExistence type="inferred from homology"/>
<dbReference type="NCBIfam" id="TIGR01730">
    <property type="entry name" value="RND_mfp"/>
    <property type="match status" value="1"/>
</dbReference>
<feature type="domain" description="CzcB-like barrel-sandwich hybrid" evidence="4">
    <location>
        <begin position="73"/>
        <end position="213"/>
    </location>
</feature>
<dbReference type="Gene3D" id="2.40.50.100">
    <property type="match status" value="1"/>
</dbReference>
<gene>
    <name evidence="5" type="primary">macA_2</name>
    <name evidence="5" type="ORF">PRI8871_03532</name>
</gene>
<evidence type="ECO:0000259" key="4">
    <source>
        <dbReference type="Pfam" id="PF25973"/>
    </source>
</evidence>
<dbReference type="GO" id="GO:1990281">
    <property type="term" value="C:efflux pump complex"/>
    <property type="evidence" value="ECO:0007669"/>
    <property type="project" value="TreeGrafter"/>
</dbReference>
<dbReference type="PANTHER" id="PTHR30469:SF15">
    <property type="entry name" value="HLYD FAMILY OF SECRETION PROTEINS"/>
    <property type="match status" value="1"/>
</dbReference>
<dbReference type="Gene3D" id="1.10.287.470">
    <property type="entry name" value="Helix hairpin bin"/>
    <property type="match status" value="1"/>
</dbReference>
<dbReference type="Pfam" id="PF25973">
    <property type="entry name" value="BSH_CzcB"/>
    <property type="match status" value="1"/>
</dbReference>
<organism evidence="5 6">
    <name type="scientific">Pseudoprimorskyibacter insulae</name>
    <dbReference type="NCBI Taxonomy" id="1695997"/>
    <lineage>
        <taxon>Bacteria</taxon>
        <taxon>Pseudomonadati</taxon>
        <taxon>Pseudomonadota</taxon>
        <taxon>Alphaproteobacteria</taxon>
        <taxon>Rhodobacterales</taxon>
        <taxon>Paracoccaceae</taxon>
        <taxon>Pseudoprimorskyibacter</taxon>
    </lineage>
</organism>
<dbReference type="InterPro" id="IPR006143">
    <property type="entry name" value="RND_pump_MFP"/>
</dbReference>
<comment type="similarity">
    <text evidence="1">Belongs to the membrane fusion protein (MFP) (TC 8.A.1) family.</text>
</comment>
<evidence type="ECO:0000256" key="2">
    <source>
        <dbReference type="SAM" id="Coils"/>
    </source>
</evidence>
<evidence type="ECO:0000256" key="1">
    <source>
        <dbReference type="ARBA" id="ARBA00009477"/>
    </source>
</evidence>
<sequence length="377" mass="39972">MTKKSLLIGGAIVAVVAVVGWVGMSGKAPEPAPQPTEAAAQSAPTVTVETPVRSMWEQTVPATGWISAWQESVISAEVAGQTITAINADVGDMVKKGDLLVELSRETIQNQISQRRAALDAAQAQLDQASADADRARRLNDANSVALSQQQTTEYLVAERKAQAEVASAQAQLDSAELDLKRTHIHALTDGRITQRSALLGDVVTQGAELFRLIRDNRIEWHAEVPLMQAFGIREGTPVTIPTPIGEVTGKVRRVSPTASDTNGRITVFVALDPIENAPDPMVGIMISGSFHVGASEALHVPASAVVLQDGFSYVFVLNPDDPTHVLRERVETGRQIDDRIEIIGAIDDTAQIVQAGGSFLTEGSAVTVVSGQGAAE</sequence>
<dbReference type="GO" id="GO:0015562">
    <property type="term" value="F:efflux transmembrane transporter activity"/>
    <property type="evidence" value="ECO:0007669"/>
    <property type="project" value="TreeGrafter"/>
</dbReference>
<dbReference type="Gene3D" id="2.40.420.20">
    <property type="match status" value="1"/>
</dbReference>